<accession>A0A4Q2K888</accession>
<keyword evidence="2" id="KW-1185">Reference proteome</keyword>
<protein>
    <submittedName>
        <fullName evidence="1">Type I restriction endonuclease subunit S</fullName>
    </submittedName>
</protein>
<comment type="caution">
    <text evidence="1">The sequence shown here is derived from an EMBL/GenBank/DDBJ whole genome shotgun (WGS) entry which is preliminary data.</text>
</comment>
<keyword evidence="1" id="KW-0378">Hydrolase</keyword>
<name>A0A4Q2K888_9FIRM</name>
<dbReference type="PANTHER" id="PTHR43140">
    <property type="entry name" value="TYPE-1 RESTRICTION ENZYME ECOKI SPECIFICITY PROTEIN"/>
    <property type="match status" value="1"/>
</dbReference>
<dbReference type="Proteomes" id="UP000291269">
    <property type="component" value="Unassembled WGS sequence"/>
</dbReference>
<dbReference type="EMBL" id="SDOZ01000005">
    <property type="protein sequence ID" value="RXZ57816.1"/>
    <property type="molecule type" value="Genomic_DNA"/>
</dbReference>
<evidence type="ECO:0000313" key="2">
    <source>
        <dbReference type="Proteomes" id="UP000291269"/>
    </source>
</evidence>
<dbReference type="InterPro" id="IPR051212">
    <property type="entry name" value="Type-I_RE_S_subunit"/>
</dbReference>
<keyword evidence="1" id="KW-0255">Endonuclease</keyword>
<evidence type="ECO:0000313" key="1">
    <source>
        <dbReference type="EMBL" id="RXZ57816.1"/>
    </source>
</evidence>
<reference evidence="1 2" key="1">
    <citation type="journal article" date="2019" name="Gut">
        <title>Antibiotics-induced monodominance of a novel gut bacterial order.</title>
        <authorList>
            <person name="Hildebrand F."/>
            <person name="Moitinho-Silva L."/>
            <person name="Blasche S."/>
            <person name="Jahn M.T."/>
            <person name="Gossmann T.I."/>
            <person name="Heuerta-Cepas J."/>
            <person name="Hercog R."/>
            <person name="Luetge M."/>
            <person name="Bahram M."/>
            <person name="Pryszlak A."/>
            <person name="Alves R.J."/>
            <person name="Waszak S.M."/>
            <person name="Zhu A."/>
            <person name="Ye L."/>
            <person name="Costea P.I."/>
            <person name="Aalvink S."/>
            <person name="Belzer C."/>
            <person name="Forslund S.K."/>
            <person name="Sunagawa S."/>
            <person name="Hentschel U."/>
            <person name="Merten C."/>
            <person name="Patil K.R."/>
            <person name="Benes V."/>
            <person name="Bork P."/>
        </authorList>
    </citation>
    <scope>NUCLEOTIDE SEQUENCE [LARGE SCALE GENOMIC DNA]</scope>
    <source>
        <strain evidence="1 2">HDS1380</strain>
    </source>
</reference>
<proteinExistence type="predicted"/>
<keyword evidence="1" id="KW-0540">Nuclease</keyword>
<dbReference type="GO" id="GO:0004519">
    <property type="term" value="F:endonuclease activity"/>
    <property type="evidence" value="ECO:0007669"/>
    <property type="project" value="UniProtKB-KW"/>
</dbReference>
<sequence length="91" mass="10562">MKAEQLRKSILQLAIQGKLVPQNPNDEPASVLLERIRAEKQQLIKEGKIKKDKVDSVIFKGDDNRHYEKVGNEIKDITEEIDFELPDGWEY</sequence>
<feature type="non-terminal residue" evidence="1">
    <location>
        <position position="91"/>
    </location>
</feature>
<dbReference type="PANTHER" id="PTHR43140:SF1">
    <property type="entry name" value="TYPE I RESTRICTION ENZYME ECOKI SPECIFICITY SUBUNIT"/>
    <property type="match status" value="1"/>
</dbReference>
<gene>
    <name evidence="1" type="ORF">ESZ91_10700</name>
</gene>
<organism evidence="1 2">
    <name type="scientific">Candidatus Borkfalkia ceftriaxoniphila</name>
    <dbReference type="NCBI Taxonomy" id="2508949"/>
    <lineage>
        <taxon>Bacteria</taxon>
        <taxon>Bacillati</taxon>
        <taxon>Bacillota</taxon>
        <taxon>Clostridia</taxon>
        <taxon>Christensenellales</taxon>
        <taxon>Christensenellaceae</taxon>
        <taxon>Candidatus Borkfalkia</taxon>
    </lineage>
</organism>
<dbReference type="AlphaFoldDB" id="A0A4Q2K888"/>